<dbReference type="Proteomes" id="UP000316426">
    <property type="component" value="Chromosome"/>
</dbReference>
<dbReference type="Gene3D" id="2.60.120.620">
    <property type="entry name" value="q2cbj1_9rhob like domain"/>
    <property type="match status" value="1"/>
</dbReference>
<dbReference type="PANTHER" id="PTHR20883">
    <property type="entry name" value="PHYTANOYL-COA DIOXYGENASE DOMAIN CONTAINING 1"/>
    <property type="match status" value="1"/>
</dbReference>
<dbReference type="RefSeq" id="WP_145107255.1">
    <property type="nucleotide sequence ID" value="NZ_CP036349.1"/>
</dbReference>
<dbReference type="EMBL" id="CP036349">
    <property type="protein sequence ID" value="QDV72428.1"/>
    <property type="molecule type" value="Genomic_DNA"/>
</dbReference>
<reference evidence="2 3" key="1">
    <citation type="submission" date="2019-02" db="EMBL/GenBank/DDBJ databases">
        <title>Deep-cultivation of Planctomycetes and their phenomic and genomic characterization uncovers novel biology.</title>
        <authorList>
            <person name="Wiegand S."/>
            <person name="Jogler M."/>
            <person name="Boedeker C."/>
            <person name="Pinto D."/>
            <person name="Vollmers J."/>
            <person name="Rivas-Marin E."/>
            <person name="Kohn T."/>
            <person name="Peeters S.H."/>
            <person name="Heuer A."/>
            <person name="Rast P."/>
            <person name="Oberbeckmann S."/>
            <person name="Bunk B."/>
            <person name="Jeske O."/>
            <person name="Meyerdierks A."/>
            <person name="Storesund J.E."/>
            <person name="Kallscheuer N."/>
            <person name="Luecker S."/>
            <person name="Lage O.M."/>
            <person name="Pohl T."/>
            <person name="Merkel B.J."/>
            <person name="Hornburger P."/>
            <person name="Mueller R.-W."/>
            <person name="Bruemmer F."/>
            <person name="Labrenz M."/>
            <person name="Spormann A.M."/>
            <person name="Op den Camp H."/>
            <person name="Overmann J."/>
            <person name="Amann R."/>
            <person name="Jetten M.S.M."/>
            <person name="Mascher T."/>
            <person name="Medema M.H."/>
            <person name="Devos D.P."/>
            <person name="Kaster A.-K."/>
            <person name="Ovreas L."/>
            <person name="Rohde M."/>
            <person name="Galperin M.Y."/>
            <person name="Jogler C."/>
        </authorList>
    </citation>
    <scope>NUCLEOTIDE SEQUENCE [LARGE SCALE GENOMIC DNA]</scope>
    <source>
        <strain evidence="2 3">Spa11</strain>
    </source>
</reference>
<sequence length="295" mass="32837">MAAQHTATQHTATGTSADTTSPVRGDEYFLTPEQVRAFHEDGYVVLDGFLSEEELAPLEAIYDRFIRGEVLGMGRDFCDMSGPYTRAFEDFELVNAVLPRVYESALIDNLYERRAASVSRQLLGDDATLDYDQFLAKRPRKGGAQFAWHQDLGYWPATPDMNTLTATCSLALDDADDDNGCLQVVPGSHLEAELRPHRPVFKPSTNGERDGGHTLAAQLEADDKVVSLPVKRGSISVHNERILHGSPGNGSDRWRRTYIVAFRPKAIVDYERGVGFTHSHNDKVQWQTLLEALES</sequence>
<feature type="compositionally biased region" description="Low complexity" evidence="1">
    <location>
        <begin position="1"/>
        <end position="13"/>
    </location>
</feature>
<keyword evidence="3" id="KW-1185">Reference proteome</keyword>
<dbReference type="AlphaFoldDB" id="A0A518K3Q5"/>
<dbReference type="PANTHER" id="PTHR20883:SF46">
    <property type="entry name" value="PHYTANOYL-COA HYDROXYLASE"/>
    <property type="match status" value="1"/>
</dbReference>
<protein>
    <submittedName>
        <fullName evidence="2">Phytanoyl-CoA dioxygenase (PhyH)</fullName>
    </submittedName>
</protein>
<dbReference type="SUPFAM" id="SSF51197">
    <property type="entry name" value="Clavaminate synthase-like"/>
    <property type="match status" value="1"/>
</dbReference>
<proteinExistence type="predicted"/>
<feature type="region of interest" description="Disordered" evidence="1">
    <location>
        <begin position="1"/>
        <end position="25"/>
    </location>
</feature>
<dbReference type="Pfam" id="PF05721">
    <property type="entry name" value="PhyH"/>
    <property type="match status" value="1"/>
</dbReference>
<organism evidence="2 3">
    <name type="scientific">Botrimarina mediterranea</name>
    <dbReference type="NCBI Taxonomy" id="2528022"/>
    <lineage>
        <taxon>Bacteria</taxon>
        <taxon>Pseudomonadati</taxon>
        <taxon>Planctomycetota</taxon>
        <taxon>Planctomycetia</taxon>
        <taxon>Pirellulales</taxon>
        <taxon>Lacipirellulaceae</taxon>
        <taxon>Botrimarina</taxon>
    </lineage>
</organism>
<gene>
    <name evidence="2" type="ORF">Spa11_06030</name>
</gene>
<evidence type="ECO:0000313" key="2">
    <source>
        <dbReference type="EMBL" id="QDV72428.1"/>
    </source>
</evidence>
<keyword evidence="2" id="KW-0560">Oxidoreductase</keyword>
<dbReference type="GO" id="GO:0005506">
    <property type="term" value="F:iron ion binding"/>
    <property type="evidence" value="ECO:0007669"/>
    <property type="project" value="UniProtKB-ARBA"/>
</dbReference>
<accession>A0A518K3Q5</accession>
<dbReference type="GO" id="GO:0016706">
    <property type="term" value="F:2-oxoglutarate-dependent dioxygenase activity"/>
    <property type="evidence" value="ECO:0007669"/>
    <property type="project" value="UniProtKB-ARBA"/>
</dbReference>
<dbReference type="KEGG" id="bmei:Spa11_06030"/>
<name>A0A518K3Q5_9BACT</name>
<evidence type="ECO:0000256" key="1">
    <source>
        <dbReference type="SAM" id="MobiDB-lite"/>
    </source>
</evidence>
<dbReference type="InterPro" id="IPR008775">
    <property type="entry name" value="Phytyl_CoA_dOase-like"/>
</dbReference>
<evidence type="ECO:0000313" key="3">
    <source>
        <dbReference type="Proteomes" id="UP000316426"/>
    </source>
</evidence>
<keyword evidence="2" id="KW-0223">Dioxygenase</keyword>